<dbReference type="RefSeq" id="WP_294498201.1">
    <property type="nucleotide sequence ID" value="NZ_JAGZXI010000003.1"/>
</dbReference>
<name>A0A943Y652_9MICC</name>
<reference evidence="4" key="1">
    <citation type="submission" date="2021-02" db="EMBL/GenBank/DDBJ databases">
        <title>Infant gut strain persistence is associated with maternal origin, phylogeny, and functional potential including surface adhesion and iron acquisition.</title>
        <authorList>
            <person name="Lou Y.C."/>
        </authorList>
    </citation>
    <scope>NUCLEOTIDE SEQUENCE</scope>
    <source>
        <strain evidence="4">L1_008_092G1_dasL1_008_092G1_concoct_16</strain>
    </source>
</reference>
<organism evidence="4 5">
    <name type="scientific">Rothia mucilaginosa</name>
    <dbReference type="NCBI Taxonomy" id="43675"/>
    <lineage>
        <taxon>Bacteria</taxon>
        <taxon>Bacillati</taxon>
        <taxon>Actinomycetota</taxon>
        <taxon>Actinomycetes</taxon>
        <taxon>Micrococcales</taxon>
        <taxon>Micrococcaceae</taxon>
        <taxon>Rothia</taxon>
    </lineage>
</organism>
<feature type="domain" description="Flagella basal body P-ring formation protein FlgA SAF" evidence="3">
    <location>
        <begin position="57"/>
        <end position="119"/>
    </location>
</feature>
<evidence type="ECO:0000313" key="5">
    <source>
        <dbReference type="Proteomes" id="UP000739069"/>
    </source>
</evidence>
<evidence type="ECO:0000256" key="1">
    <source>
        <dbReference type="SAM" id="MobiDB-lite"/>
    </source>
</evidence>
<dbReference type="AlphaFoldDB" id="A0A943Y652"/>
<keyword evidence="2" id="KW-0812">Transmembrane</keyword>
<feature type="region of interest" description="Disordered" evidence="1">
    <location>
        <begin position="150"/>
        <end position="172"/>
    </location>
</feature>
<dbReference type="EMBL" id="JAGZXI010000003">
    <property type="protein sequence ID" value="MBS6634584.1"/>
    <property type="molecule type" value="Genomic_DNA"/>
</dbReference>
<gene>
    <name evidence="4" type="ORF">KH265_02800</name>
</gene>
<dbReference type="InterPro" id="IPR017585">
    <property type="entry name" value="SAF_FlgA"/>
</dbReference>
<proteinExistence type="predicted"/>
<accession>A0A943Y652</accession>
<evidence type="ECO:0000313" key="4">
    <source>
        <dbReference type="EMBL" id="MBS6634584.1"/>
    </source>
</evidence>
<dbReference type="Proteomes" id="UP000739069">
    <property type="component" value="Unassembled WGS sequence"/>
</dbReference>
<dbReference type="CDD" id="cd11614">
    <property type="entry name" value="SAF_CpaB_FlgA_like"/>
    <property type="match status" value="1"/>
</dbReference>
<comment type="caution">
    <text evidence="4">The sequence shown here is derived from an EMBL/GenBank/DDBJ whole genome shotgun (WGS) entry which is preliminary data.</text>
</comment>
<dbReference type="Gene3D" id="3.90.1210.10">
    <property type="entry name" value="Antifreeze-like/N-acetylneuraminic acid synthase C-terminal domain"/>
    <property type="match status" value="1"/>
</dbReference>
<sequence length="233" mass="25350">MRTRQNATTRSTLTEPHAKRLKRPTIKDWRFILGILLVLVSMTGVQLYVQANNHKIEYYTAKTEIRMGEKITDDKLARVEANIDAAQDKYFTRADTSLTQGKIATQRIPAGNLISKDAVGAETPSGRRLATITIDRTAASTLKTGERVDVWTSGPRNQDSKRQEAAENSPSSAHAIVTNAEIASIAVDEGVLGANGKATVQLWVKEEAVAAIVQESNSDSKLSLIPGTYGEGE</sequence>
<feature type="transmembrane region" description="Helical" evidence="2">
    <location>
        <begin position="29"/>
        <end position="49"/>
    </location>
</feature>
<keyword evidence="2" id="KW-0472">Membrane</keyword>
<evidence type="ECO:0000259" key="3">
    <source>
        <dbReference type="Pfam" id="PF13144"/>
    </source>
</evidence>
<protein>
    <submittedName>
        <fullName evidence="4">SAF domain-containing protein</fullName>
    </submittedName>
</protein>
<keyword evidence="2" id="KW-1133">Transmembrane helix</keyword>
<dbReference type="Pfam" id="PF13144">
    <property type="entry name" value="ChapFlgA"/>
    <property type="match status" value="1"/>
</dbReference>
<evidence type="ECO:0000256" key="2">
    <source>
        <dbReference type="SAM" id="Phobius"/>
    </source>
</evidence>